<evidence type="ECO:0000259" key="2">
    <source>
        <dbReference type="Pfam" id="PF12432"/>
    </source>
</evidence>
<dbReference type="SUPFAM" id="SSF48371">
    <property type="entry name" value="ARM repeat"/>
    <property type="match status" value="1"/>
</dbReference>
<feature type="region of interest" description="Disordered" evidence="1">
    <location>
        <begin position="1"/>
        <end position="20"/>
    </location>
</feature>
<dbReference type="Pfam" id="PF12432">
    <property type="entry name" value="INTS1_RP2B-bd"/>
    <property type="match status" value="1"/>
</dbReference>
<dbReference type="FunCoup" id="A0A6L2PVM7">
    <property type="interactions" value="1009"/>
</dbReference>
<comment type="caution">
    <text evidence="6">The sequence shown here is derived from an EMBL/GenBank/DDBJ whole genome shotgun (WGS) entry which is preliminary data.</text>
</comment>
<feature type="domain" description="Integrator complex subunit 1 RPB2-binding" evidence="2">
    <location>
        <begin position="318"/>
        <end position="473"/>
    </location>
</feature>
<dbReference type="OrthoDB" id="19938at2759"/>
<dbReference type="PANTHER" id="PTHR21224">
    <property type="entry name" value="INTEGRATOR COMPLEX SUBUNIT 1"/>
    <property type="match status" value="1"/>
</dbReference>
<feature type="region of interest" description="Disordered" evidence="1">
    <location>
        <begin position="36"/>
        <end position="78"/>
    </location>
</feature>
<protein>
    <submittedName>
        <fullName evidence="6">Uncharacterized protein</fullName>
    </submittedName>
</protein>
<keyword evidence="7" id="KW-1185">Reference proteome</keyword>
<name>A0A6L2PVM7_COPFO</name>
<dbReference type="GO" id="GO:0032039">
    <property type="term" value="C:integrator complex"/>
    <property type="evidence" value="ECO:0007669"/>
    <property type="project" value="InterPro"/>
</dbReference>
<gene>
    <name evidence="6" type="ORF">Cfor_11017</name>
</gene>
<dbReference type="InterPro" id="IPR022145">
    <property type="entry name" value="INTS1_RPB2-bd"/>
</dbReference>
<dbReference type="InterPro" id="IPR053965">
    <property type="entry name" value="INTS1_R4"/>
</dbReference>
<accession>A0A6L2PVM7</accession>
<evidence type="ECO:0000313" key="6">
    <source>
        <dbReference type="EMBL" id="GFG36683.1"/>
    </source>
</evidence>
<evidence type="ECO:0000256" key="1">
    <source>
        <dbReference type="SAM" id="MobiDB-lite"/>
    </source>
</evidence>
<dbReference type="Pfam" id="PF22929">
    <property type="entry name" value="INTS1_INTS2-bd"/>
    <property type="match status" value="1"/>
</dbReference>
<dbReference type="Pfam" id="PF22928">
    <property type="entry name" value="INTS1_R4"/>
    <property type="match status" value="1"/>
</dbReference>
<feature type="domain" description="Integrator complex subunit 1 INTS2-binding" evidence="5">
    <location>
        <begin position="949"/>
        <end position="1275"/>
    </location>
</feature>
<proteinExistence type="predicted"/>
<evidence type="ECO:0000259" key="3">
    <source>
        <dbReference type="Pfam" id="PF22927"/>
    </source>
</evidence>
<feature type="domain" description="Integrator complex subunit 1 R4" evidence="4">
    <location>
        <begin position="1949"/>
        <end position="2043"/>
    </location>
</feature>
<dbReference type="InterPro" id="IPR016024">
    <property type="entry name" value="ARM-type_fold"/>
</dbReference>
<reference evidence="7" key="1">
    <citation type="submission" date="2020-01" db="EMBL/GenBank/DDBJ databases">
        <title>Draft genome sequence of the Termite Coptotermes fromosanus.</title>
        <authorList>
            <person name="Itakura S."/>
            <person name="Yosikawa Y."/>
            <person name="Umezawa K."/>
        </authorList>
    </citation>
    <scope>NUCLEOTIDE SEQUENCE [LARGE SCALE GENOMIC DNA]</scope>
</reference>
<dbReference type="InterPro" id="IPR038902">
    <property type="entry name" value="INTS1"/>
</dbReference>
<sequence length="2083" mass="231864">MERGKVSQGRGAKTKTQQYPADLFALGSKSSRIEGGEAKRVGVVHGKPGSSHSFQGTDRKRENVGGPLPPLPSKKTKVGTTSILGRAGGSGSSGGAEAWEMVAVECEPAELVPAVLEACNLDEGDKEIGLLCGAIRTLRSQRWKPDSVLYLGLLYLAKLRPSLFSGDCIMHALCSLLRRDQSHNFKGKGNPLVPVLAANLLLRGFQDKKTWPDVFLKLYVEDSLGDRVWVDHEDCAGFVNNILTAINSRVLPRSMLQSDLVGLPGSRGESCPSPSTVVIDEEGGEGSAGSGEAGMSADLKEKIDVPVVPRQVIVCAQETVQQIVMDAVREQLNRRQPAENITRNFLRLLSSSCGLVEVRVASAPRLEMWLQNPKVMRPAQELLMSVCVNCSTHTQRDVEVISHLVKIRLKTKALINLYLSCIRELITAHPDNLATVMKHTIYNELSTARNPNNMAMISLMFQSAPDVAATLLAEIFQDLLMNREDYLRPIRALLREIVRVLRHDINISALCRGLMLDRKDSSPQFRDFEFKERMFVSITDLITLSSLLAISPAVREAAALLAHGDKREIAVLNNFQLLVAKIERDAVWWLHETVPRMYRPSPAEFVHALHKVLFMEHPEQYYNRDMWPPENDRALMFRLASDVPVLQNTLIRIFVIGLSKDHPLAPADTLELTDQLLKRAAAQSSESIPMLQADKLDIIDLIFNLSAYHHPENINLPAGYCPPELAIANLYWKGWIMLLILSAHNPTTFGSVAWEKYPTLHTLMEMCITNHFTYPPPTIAMGEQVEEARAKELQIAALEKQQILEFESYLAAASTKQTITEQTSLLLTQLITMDPTGPPRKPPQLVLEQLQSLNSTHRMGHLLCRSRHPDFLLDIIQRQGSSQSMPWLADLVESSEGALSHLPVQCLCEFLLSSGTLLQPEKQHKHQQLLQHLQTVLTDVKQDPQAPCEVLEYFLRRLSSPQTASRAQAIKGLKMVLSSVAVEEEAMEIDNQQDPSGDNSWLLRQLPLLPHFHAVRPQVVQALRQACQVENDPALVSSYIYFLALHTVHDSLPDLADLVLDMAQLIVERSSIIAAILPAPDHDIPGALSTQNALMLMFCSYLQKAREPRREAYTWSESQDQILVTWSTGEESTMHILVVHAMIILLNYGPGQDLNLFESLLETWFPLGKEPPKAYLVDTSEEALLIPDWLKLRMIRSNVDRLVDAALTDLEPPQLVLFIQSFGIPVKSMSKLLHRLDQAVTADPLSVGEAVLDKSYMAQLVEVQHRRGATGGQMFVQVVQLEQPRLPGLWKEDSECSRKHVVHRRHNQYSVLSKALCALYSCSIKNHFTLAVELQQSTGEHKILNSTIEFFNEVLNSPRSTSFVNSLLHTPQLTCPLLRLMTTAAAKANISEDVVQSLVSICQAISRSAPDSRSPIISTVKHFLRKHTLKQEQKSKVVHLSSAEDLLQVLQQTPILKLERTGQLLLDEGLKLHHTEKLVEAICTLLIQDTTESPTQMDSALHVARPEWTGLLTDWLASLEPEVIGSCTSLQMRLLFSKSPKHQIAVSKLGSSATQSCQPYLLTLLTHQASWGTLHRCLENLLAECNENYDPTAVLDFLWALTYHPKLWQGREKCTPKHHSPEDILGLTPPQTLALVGYIVEEAVLIFGEGETHSQQTALDKMESRLALLPHCTSGGQEMAAVARCLVGIMSAKTGVKSDIAHQLLLKLYLRTPSMIQHLVIVELDKFLAGASVTEWSSSILDGMSHTLFTALTATSQSKDWTRRSQEYELLARKMASAHPILVLRQLPMLAAALRGRAHLDFAVFRTQNHLNLFHQVVGILELLQPHIFLQEYSEGLEDTLHSYFALFKCHGHVKELSSLLNRLIALLQSFISHDAQRALRYLQKHTHVLNDLQMYHPNLSTLRSLLSGISLPKTDEEGGGVIVAVTAPPPATDPSPLWTPRLASLGKMQGDDLYSALQELDHLSSRKPSILDTFCEPISELLLSSTSSIRTLAHLLFARHLRHNPAAATASTGVSAFLRCLESDHPDIVNSALDRLPEIVVCAQEHSLSLLQKVFNLGMCSNINTVPHISKTIALLNLQTGC</sequence>
<dbReference type="Proteomes" id="UP000502823">
    <property type="component" value="Unassembled WGS sequence"/>
</dbReference>
<organism evidence="6 7">
    <name type="scientific">Coptotermes formosanus</name>
    <name type="common">Formosan subterranean termite</name>
    <dbReference type="NCBI Taxonomy" id="36987"/>
    <lineage>
        <taxon>Eukaryota</taxon>
        <taxon>Metazoa</taxon>
        <taxon>Ecdysozoa</taxon>
        <taxon>Arthropoda</taxon>
        <taxon>Hexapoda</taxon>
        <taxon>Insecta</taxon>
        <taxon>Pterygota</taxon>
        <taxon>Neoptera</taxon>
        <taxon>Polyneoptera</taxon>
        <taxon>Dictyoptera</taxon>
        <taxon>Blattodea</taxon>
        <taxon>Blattoidea</taxon>
        <taxon>Termitoidae</taxon>
        <taxon>Rhinotermitidae</taxon>
        <taxon>Coptotermes</taxon>
    </lineage>
</organism>
<evidence type="ECO:0000259" key="5">
    <source>
        <dbReference type="Pfam" id="PF22929"/>
    </source>
</evidence>
<dbReference type="InterPro" id="IPR053964">
    <property type="entry name" value="INT1_R3"/>
</dbReference>
<evidence type="ECO:0000313" key="7">
    <source>
        <dbReference type="Proteomes" id="UP000502823"/>
    </source>
</evidence>
<feature type="domain" description="Integrator complex subunit 1 R3" evidence="3">
    <location>
        <begin position="1741"/>
        <end position="1899"/>
    </location>
</feature>
<dbReference type="InParanoid" id="A0A6L2PVM7"/>
<dbReference type="PANTHER" id="PTHR21224:SF1">
    <property type="entry name" value="INTEGRATOR COMPLEX SUBUNIT 1"/>
    <property type="match status" value="1"/>
</dbReference>
<evidence type="ECO:0000259" key="4">
    <source>
        <dbReference type="Pfam" id="PF22928"/>
    </source>
</evidence>
<dbReference type="InterPro" id="IPR053966">
    <property type="entry name" value="INTS1_INTS2-bd"/>
</dbReference>
<dbReference type="EMBL" id="BLKM01006263">
    <property type="protein sequence ID" value="GFG36683.1"/>
    <property type="molecule type" value="Genomic_DNA"/>
</dbReference>
<dbReference type="GO" id="GO:0034474">
    <property type="term" value="P:U2 snRNA 3'-end processing"/>
    <property type="evidence" value="ECO:0007669"/>
    <property type="project" value="InterPro"/>
</dbReference>
<dbReference type="Pfam" id="PF22927">
    <property type="entry name" value="INT1_R3"/>
    <property type="match status" value="1"/>
</dbReference>